<accession>A0AAD7I0A8</accession>
<gene>
    <name evidence="2" type="ORF">B0H16DRAFT_1584337</name>
</gene>
<sequence length="191" mass="21605">LRFTRVVSDLAPMHTHSCGSPANYLRNDYSPLCPLRQPGAPKSPTSTSDLVHIDYPRTGQTSGALIPHLPMLLHSRSRSGRFGHLSEIRSHRRHRTLVWIMRYHAYSLLIHLSVPYHFSPIVSTPTSLLLIVFSHAAPPHHTSIISHRFFICLKAGIFTLSSYHSSIHLSIHLTICFAFLLYSLPIILHTH</sequence>
<keyword evidence="3" id="KW-1185">Reference proteome</keyword>
<evidence type="ECO:0000313" key="2">
    <source>
        <dbReference type="EMBL" id="KAJ7731079.1"/>
    </source>
</evidence>
<proteinExistence type="predicted"/>
<comment type="caution">
    <text evidence="2">The sequence shown here is derived from an EMBL/GenBank/DDBJ whole genome shotgun (WGS) entry which is preliminary data.</text>
</comment>
<evidence type="ECO:0000313" key="3">
    <source>
        <dbReference type="Proteomes" id="UP001215598"/>
    </source>
</evidence>
<keyword evidence="1" id="KW-0812">Transmembrane</keyword>
<protein>
    <submittedName>
        <fullName evidence="2">Uncharacterized protein</fullName>
    </submittedName>
</protein>
<dbReference type="EMBL" id="JARKIB010000155">
    <property type="protein sequence ID" value="KAJ7731079.1"/>
    <property type="molecule type" value="Genomic_DNA"/>
</dbReference>
<keyword evidence="1" id="KW-0472">Membrane</keyword>
<keyword evidence="1" id="KW-1133">Transmembrane helix</keyword>
<organism evidence="2 3">
    <name type="scientific">Mycena metata</name>
    <dbReference type="NCBI Taxonomy" id="1033252"/>
    <lineage>
        <taxon>Eukaryota</taxon>
        <taxon>Fungi</taxon>
        <taxon>Dikarya</taxon>
        <taxon>Basidiomycota</taxon>
        <taxon>Agaricomycotina</taxon>
        <taxon>Agaricomycetes</taxon>
        <taxon>Agaricomycetidae</taxon>
        <taxon>Agaricales</taxon>
        <taxon>Marasmiineae</taxon>
        <taxon>Mycenaceae</taxon>
        <taxon>Mycena</taxon>
    </lineage>
</organism>
<feature type="non-terminal residue" evidence="2">
    <location>
        <position position="1"/>
    </location>
</feature>
<dbReference type="AlphaFoldDB" id="A0AAD7I0A8"/>
<dbReference type="Proteomes" id="UP001215598">
    <property type="component" value="Unassembled WGS sequence"/>
</dbReference>
<evidence type="ECO:0000256" key="1">
    <source>
        <dbReference type="SAM" id="Phobius"/>
    </source>
</evidence>
<name>A0AAD7I0A8_9AGAR</name>
<feature type="transmembrane region" description="Helical" evidence="1">
    <location>
        <begin position="169"/>
        <end position="188"/>
    </location>
</feature>
<reference evidence="2" key="1">
    <citation type="submission" date="2023-03" db="EMBL/GenBank/DDBJ databases">
        <title>Massive genome expansion in bonnet fungi (Mycena s.s.) driven by repeated elements and novel gene families across ecological guilds.</title>
        <authorList>
            <consortium name="Lawrence Berkeley National Laboratory"/>
            <person name="Harder C.B."/>
            <person name="Miyauchi S."/>
            <person name="Viragh M."/>
            <person name="Kuo A."/>
            <person name="Thoen E."/>
            <person name="Andreopoulos B."/>
            <person name="Lu D."/>
            <person name="Skrede I."/>
            <person name="Drula E."/>
            <person name="Henrissat B."/>
            <person name="Morin E."/>
            <person name="Kohler A."/>
            <person name="Barry K."/>
            <person name="LaButti K."/>
            <person name="Morin E."/>
            <person name="Salamov A."/>
            <person name="Lipzen A."/>
            <person name="Mereny Z."/>
            <person name="Hegedus B."/>
            <person name="Baldrian P."/>
            <person name="Stursova M."/>
            <person name="Weitz H."/>
            <person name="Taylor A."/>
            <person name="Grigoriev I.V."/>
            <person name="Nagy L.G."/>
            <person name="Martin F."/>
            <person name="Kauserud H."/>
        </authorList>
    </citation>
    <scope>NUCLEOTIDE SEQUENCE</scope>
    <source>
        <strain evidence="2">CBHHK182m</strain>
    </source>
</reference>